<dbReference type="GO" id="GO:1990904">
    <property type="term" value="C:ribonucleoprotein complex"/>
    <property type="evidence" value="ECO:0007669"/>
    <property type="project" value="UniProtKB-KW"/>
</dbReference>
<dbReference type="EMBL" id="JACEFF010000350">
    <property type="protein sequence ID" value="KAH9639217.1"/>
    <property type="molecule type" value="Genomic_DNA"/>
</dbReference>
<organism evidence="7 9">
    <name type="scientific">Spodoptera exigua</name>
    <name type="common">Beet armyworm</name>
    <name type="synonym">Noctua fulgens</name>
    <dbReference type="NCBI Taxonomy" id="7107"/>
    <lineage>
        <taxon>Eukaryota</taxon>
        <taxon>Metazoa</taxon>
        <taxon>Ecdysozoa</taxon>
        <taxon>Arthropoda</taxon>
        <taxon>Hexapoda</taxon>
        <taxon>Insecta</taxon>
        <taxon>Pterygota</taxon>
        <taxon>Neoptera</taxon>
        <taxon>Endopterygota</taxon>
        <taxon>Lepidoptera</taxon>
        <taxon>Glossata</taxon>
        <taxon>Ditrysia</taxon>
        <taxon>Noctuoidea</taxon>
        <taxon>Noctuidae</taxon>
        <taxon>Amphipyrinae</taxon>
        <taxon>Spodoptera</taxon>
    </lineage>
</organism>
<evidence type="ECO:0000256" key="3">
    <source>
        <dbReference type="ARBA" id="ARBA00023274"/>
    </source>
</evidence>
<reference evidence="8" key="2">
    <citation type="journal article" date="2021" name="G3 (Bethesda)">
        <title>Genome and transcriptome analysis of the beet armyworm Spodoptera exigua reveals targets for pest control. .</title>
        <authorList>
            <person name="Simon S."/>
            <person name="Breeschoten T."/>
            <person name="Jansen H.J."/>
            <person name="Dirks R.P."/>
            <person name="Schranz M.E."/>
            <person name="Ros V.I.D."/>
        </authorList>
    </citation>
    <scope>NUCLEOTIDE SEQUENCE</scope>
    <source>
        <strain evidence="8">TB_SE_WUR_2020</strain>
    </source>
</reference>
<evidence type="ECO:0000313" key="8">
    <source>
        <dbReference type="EMBL" id="KAH9639217.1"/>
    </source>
</evidence>
<evidence type="ECO:0000256" key="4">
    <source>
        <dbReference type="ARBA" id="ARBA00035194"/>
    </source>
</evidence>
<evidence type="ECO:0000259" key="6">
    <source>
        <dbReference type="Pfam" id="PF01281"/>
    </source>
</evidence>
<comment type="caution">
    <text evidence="7">The sequence shown here is derived from an EMBL/GenBank/DDBJ whole genome shotgun (WGS) entry which is preliminary data.</text>
</comment>
<keyword evidence="9" id="KW-1185">Reference proteome</keyword>
<evidence type="ECO:0000256" key="1">
    <source>
        <dbReference type="ARBA" id="ARBA00010605"/>
    </source>
</evidence>
<dbReference type="PANTHER" id="PTHR21368">
    <property type="entry name" value="50S RIBOSOMAL PROTEIN L9"/>
    <property type="match status" value="1"/>
</dbReference>
<evidence type="ECO:0000256" key="5">
    <source>
        <dbReference type="ARBA" id="ARBA00035381"/>
    </source>
</evidence>
<reference evidence="7" key="1">
    <citation type="submission" date="2020-08" db="EMBL/GenBank/DDBJ databases">
        <title>Spodoptera exigua strain:BAW_Kor-Di-RS1 Genome sequencing and assembly.</title>
        <authorList>
            <person name="Kim J."/>
            <person name="Nam H.Y."/>
            <person name="Kwon M."/>
            <person name="Choi J.H."/>
            <person name="Cho S.R."/>
            <person name="Kim G.-H."/>
        </authorList>
    </citation>
    <scope>NUCLEOTIDE SEQUENCE</scope>
    <source>
        <strain evidence="7">BAW_Kor-Di-RS1</strain>
        <tissue evidence="7">Whole-body</tissue>
    </source>
</reference>
<keyword evidence="3" id="KW-0687">Ribonucleoprotein</keyword>
<dbReference type="EMBL" id="JACKWZ010000169">
    <property type="protein sequence ID" value="KAF9413114.1"/>
    <property type="molecule type" value="Genomic_DNA"/>
</dbReference>
<dbReference type="Proteomes" id="UP000814243">
    <property type="component" value="Unassembled WGS sequence"/>
</dbReference>
<name>A0A835GEM9_SPOEX</name>
<dbReference type="Gene3D" id="3.40.5.10">
    <property type="entry name" value="Ribosomal protein L9, N-terminal domain"/>
    <property type="match status" value="1"/>
</dbReference>
<gene>
    <name evidence="8" type="ORF">HF086_014081</name>
    <name evidence="7" type="ORF">HW555_008556</name>
</gene>
<feature type="domain" description="Ribosomal protein L9" evidence="6">
    <location>
        <begin position="69"/>
        <end position="115"/>
    </location>
</feature>
<dbReference type="OrthoDB" id="5555409at2759"/>
<protein>
    <recommendedName>
        <fullName evidence="4">Large ribosomal subunit protein bL9m</fullName>
    </recommendedName>
    <alternativeName>
        <fullName evidence="5">39S ribosomal protein L9, mitochondrial</fullName>
    </alternativeName>
</protein>
<dbReference type="InterPro" id="IPR000244">
    <property type="entry name" value="Ribosomal_bL9"/>
</dbReference>
<sequence>MFGLRSLVRNAITSGCNNINHQQTRNTFILKRKTAVPLHKKGGRPIKLKGRHFVYDLVEDTNVKRKPDIKVILNQFIDGVGNKGEVLTLRPHQAYNEYLVPGLAVYASPQNLEKYNTSEEKSSSEINYSSPYVHRTIGCLSRTILQITMNKMEPWILEPWHISTSFRKAGFMVPEDVIEMPPAQIKGPDLSLQDKEFFVTVTINNTEKVNVRCRIHHWATGLDRLPWEEFHWKKPKEALFPEQAAELEKMPLPQ</sequence>
<accession>A0A835GEM9</accession>
<dbReference type="Pfam" id="PF01281">
    <property type="entry name" value="Ribosomal_L9_N"/>
    <property type="match status" value="1"/>
</dbReference>
<dbReference type="InterPro" id="IPR020070">
    <property type="entry name" value="Ribosomal_bL9_N"/>
</dbReference>
<dbReference type="GO" id="GO:0006412">
    <property type="term" value="P:translation"/>
    <property type="evidence" value="ECO:0007669"/>
    <property type="project" value="InterPro"/>
</dbReference>
<evidence type="ECO:0000256" key="2">
    <source>
        <dbReference type="ARBA" id="ARBA00022980"/>
    </source>
</evidence>
<dbReference type="SUPFAM" id="SSF55658">
    <property type="entry name" value="L9 N-domain-like"/>
    <property type="match status" value="1"/>
</dbReference>
<comment type="similarity">
    <text evidence="1">Belongs to the bacterial ribosomal protein bL9 family.</text>
</comment>
<dbReference type="InterPro" id="IPR036935">
    <property type="entry name" value="Ribosomal_bL9_N_sf"/>
</dbReference>
<dbReference type="GO" id="GO:0005840">
    <property type="term" value="C:ribosome"/>
    <property type="evidence" value="ECO:0007669"/>
    <property type="project" value="UniProtKB-KW"/>
</dbReference>
<dbReference type="AlphaFoldDB" id="A0A835GEM9"/>
<proteinExistence type="inferred from homology"/>
<dbReference type="GO" id="GO:0003735">
    <property type="term" value="F:structural constituent of ribosome"/>
    <property type="evidence" value="ECO:0007669"/>
    <property type="project" value="InterPro"/>
</dbReference>
<evidence type="ECO:0000313" key="7">
    <source>
        <dbReference type="EMBL" id="KAF9413114.1"/>
    </source>
</evidence>
<dbReference type="Proteomes" id="UP000648187">
    <property type="component" value="Unassembled WGS sequence"/>
</dbReference>
<dbReference type="InterPro" id="IPR009027">
    <property type="entry name" value="Ribosomal_bL9/RNase_H1_N"/>
</dbReference>
<keyword evidence="2" id="KW-0689">Ribosomal protein</keyword>
<evidence type="ECO:0000313" key="9">
    <source>
        <dbReference type="Proteomes" id="UP000648187"/>
    </source>
</evidence>